<name>A0A5B9ELW9_9BACT</name>
<keyword evidence="3" id="KW-1003">Cell membrane</keyword>
<dbReference type="EMBL" id="CP042806">
    <property type="protein sequence ID" value="QEE31427.1"/>
    <property type="molecule type" value="Genomic_DNA"/>
</dbReference>
<dbReference type="GO" id="GO:0005886">
    <property type="term" value="C:plasma membrane"/>
    <property type="evidence" value="ECO:0007669"/>
    <property type="project" value="UniProtKB-SubCell"/>
</dbReference>
<dbReference type="OrthoDB" id="9806296at2"/>
<dbReference type="Gene3D" id="1.10.10.1320">
    <property type="entry name" value="Anti-sigma factor, zinc-finger domain"/>
    <property type="match status" value="1"/>
</dbReference>
<dbReference type="PANTHER" id="PTHR37461:SF1">
    <property type="entry name" value="ANTI-SIGMA-K FACTOR RSKA"/>
    <property type="match status" value="1"/>
</dbReference>
<dbReference type="Proteomes" id="UP000321820">
    <property type="component" value="Chromosome"/>
</dbReference>
<evidence type="ECO:0000256" key="8">
    <source>
        <dbReference type="ARBA" id="ARBA00030803"/>
    </source>
</evidence>
<keyword evidence="6 9" id="KW-0472">Membrane</keyword>
<dbReference type="RefSeq" id="WP_147650717.1">
    <property type="nucleotide sequence ID" value="NZ_CP042806.1"/>
</dbReference>
<dbReference type="PANTHER" id="PTHR37461">
    <property type="entry name" value="ANTI-SIGMA-K FACTOR RSKA"/>
    <property type="match status" value="1"/>
</dbReference>
<keyword evidence="13" id="KW-1185">Reference proteome</keyword>
<evidence type="ECO:0000313" key="12">
    <source>
        <dbReference type="EMBL" id="QEE31427.1"/>
    </source>
</evidence>
<organism evidence="12 13">
    <name type="scientific">Terriglobus albidus</name>
    <dbReference type="NCBI Taxonomy" id="1592106"/>
    <lineage>
        <taxon>Bacteria</taxon>
        <taxon>Pseudomonadati</taxon>
        <taxon>Acidobacteriota</taxon>
        <taxon>Terriglobia</taxon>
        <taxon>Terriglobales</taxon>
        <taxon>Acidobacteriaceae</taxon>
        <taxon>Terriglobus</taxon>
    </lineage>
</organism>
<dbReference type="Pfam" id="PF13490">
    <property type="entry name" value="zf-HC2"/>
    <property type="match status" value="1"/>
</dbReference>
<evidence type="ECO:0000259" key="11">
    <source>
        <dbReference type="Pfam" id="PF13490"/>
    </source>
</evidence>
<accession>A0A5B9ELW9</accession>
<dbReference type="InterPro" id="IPR051474">
    <property type="entry name" value="Anti-sigma-K/W_factor"/>
</dbReference>
<sequence length="290" mass="31514">MIEPKHISADDLALYAMQFLTPEETALVEAHVRHCPECRRELATIQGDLAAFAHTAEMQTPPVLARQRLMTQVNREKRVVPQPESSLRPVGTQDGSVPFASYGASGFDEYDETPRKAGIGAIIFGWAGWAVAAGLAFGGYHLYRQREELQRSLRMNAAQMASLSEDAARAREILDALADKTTQRVTLTRAETAPSPTGRVIYRADSGMLLFLASNIATVTPDKTYELWIIPAETDRSPIPAGTFLPDERGNAAIVLPDVPKGVNAKAFGVTVENRGGSQVPTLPIIMVGM</sequence>
<dbReference type="Pfam" id="PF10099">
    <property type="entry name" value="RskA_C"/>
    <property type="match status" value="1"/>
</dbReference>
<evidence type="ECO:0000256" key="7">
    <source>
        <dbReference type="ARBA" id="ARBA00029829"/>
    </source>
</evidence>
<gene>
    <name evidence="12" type="ORF">FTW19_17935</name>
</gene>
<comment type="subcellular location">
    <subcellularLocation>
        <location evidence="2">Cell membrane</location>
    </subcellularLocation>
    <subcellularLocation>
        <location evidence="1">Membrane</location>
        <topology evidence="1">Single-pass membrane protein</topology>
    </subcellularLocation>
</comment>
<dbReference type="InterPro" id="IPR018764">
    <property type="entry name" value="RskA_C"/>
</dbReference>
<evidence type="ECO:0000256" key="6">
    <source>
        <dbReference type="ARBA" id="ARBA00023136"/>
    </source>
</evidence>
<evidence type="ECO:0000256" key="4">
    <source>
        <dbReference type="ARBA" id="ARBA00022692"/>
    </source>
</evidence>
<proteinExistence type="predicted"/>
<evidence type="ECO:0000256" key="3">
    <source>
        <dbReference type="ARBA" id="ARBA00022475"/>
    </source>
</evidence>
<dbReference type="KEGG" id="talb:FTW19_17935"/>
<evidence type="ECO:0000256" key="1">
    <source>
        <dbReference type="ARBA" id="ARBA00004167"/>
    </source>
</evidence>
<evidence type="ECO:0000256" key="9">
    <source>
        <dbReference type="SAM" id="Phobius"/>
    </source>
</evidence>
<feature type="domain" description="Putative zinc-finger" evidence="11">
    <location>
        <begin position="20"/>
        <end position="39"/>
    </location>
</feature>
<evidence type="ECO:0000256" key="5">
    <source>
        <dbReference type="ARBA" id="ARBA00022989"/>
    </source>
</evidence>
<keyword evidence="4 9" id="KW-0812">Transmembrane</keyword>
<dbReference type="GO" id="GO:0016989">
    <property type="term" value="F:sigma factor antagonist activity"/>
    <property type="evidence" value="ECO:0007669"/>
    <property type="project" value="TreeGrafter"/>
</dbReference>
<evidence type="ECO:0000259" key="10">
    <source>
        <dbReference type="Pfam" id="PF10099"/>
    </source>
</evidence>
<evidence type="ECO:0000256" key="2">
    <source>
        <dbReference type="ARBA" id="ARBA00004236"/>
    </source>
</evidence>
<protein>
    <recommendedName>
        <fullName evidence="8">Regulator of SigK</fullName>
    </recommendedName>
    <alternativeName>
        <fullName evidence="7">Sigma-K anti-sigma factor RskA</fullName>
    </alternativeName>
</protein>
<dbReference type="AlphaFoldDB" id="A0A5B9ELW9"/>
<evidence type="ECO:0000313" key="13">
    <source>
        <dbReference type="Proteomes" id="UP000321820"/>
    </source>
</evidence>
<dbReference type="InterPro" id="IPR027383">
    <property type="entry name" value="Znf_put"/>
</dbReference>
<dbReference type="GO" id="GO:0006417">
    <property type="term" value="P:regulation of translation"/>
    <property type="evidence" value="ECO:0007669"/>
    <property type="project" value="TreeGrafter"/>
</dbReference>
<keyword evidence="5 9" id="KW-1133">Transmembrane helix</keyword>
<dbReference type="InterPro" id="IPR041916">
    <property type="entry name" value="Anti_sigma_zinc_sf"/>
</dbReference>
<reference evidence="12 13" key="1">
    <citation type="submission" date="2019-08" db="EMBL/GenBank/DDBJ databases">
        <title>Complete genome sequence of Terriglobus albidus strain ORNL.</title>
        <authorList>
            <person name="Podar M."/>
        </authorList>
    </citation>
    <scope>NUCLEOTIDE SEQUENCE [LARGE SCALE GENOMIC DNA]</scope>
    <source>
        <strain evidence="12 13">ORNL</strain>
    </source>
</reference>
<feature type="domain" description="Anti-sigma K factor RskA C-terminal" evidence="10">
    <location>
        <begin position="127"/>
        <end position="284"/>
    </location>
</feature>
<feature type="transmembrane region" description="Helical" evidence="9">
    <location>
        <begin position="117"/>
        <end position="143"/>
    </location>
</feature>